<dbReference type="GO" id="GO:0005886">
    <property type="term" value="C:plasma membrane"/>
    <property type="evidence" value="ECO:0007669"/>
    <property type="project" value="TreeGrafter"/>
</dbReference>
<dbReference type="STRING" id="284581.AMD01_06105"/>
<evidence type="ECO:0000313" key="5">
    <source>
        <dbReference type="Proteomes" id="UP000037558"/>
    </source>
</evidence>
<evidence type="ECO:0000259" key="3">
    <source>
        <dbReference type="SMART" id="SM00563"/>
    </source>
</evidence>
<sequence>MIYPTKSPFFERLLTRFVHHQLKKHFYRVHYQEAYSPPKNEATIFIVNHSNWWDGLVLFYINAVKIKHDSYAMMSEEGMKSFSFFKKIGAFSVNPTSPKHVLKSLQFAKKLLGDKKSVWIFPQGQEEHQEKRPLTFASGTSYLVDQVQSVRVIPVSFYYTYHHDQRPELYVYTGNPISFHPNETRAELTSTMASKLTDQLDEVKSFVIEEKNTGYETIVSGYKTISEWLTWWKGRGKK</sequence>
<dbReference type="OrthoDB" id="152799at2"/>
<dbReference type="EMBL" id="LILC01000007">
    <property type="protein sequence ID" value="KOO47607.1"/>
    <property type="molecule type" value="Genomic_DNA"/>
</dbReference>
<dbReference type="RefSeq" id="WP_053400518.1">
    <property type="nucleotide sequence ID" value="NZ_LILC01000007.1"/>
</dbReference>
<dbReference type="AlphaFoldDB" id="A0A0M0L9S7"/>
<dbReference type="GO" id="GO:0006654">
    <property type="term" value="P:phosphatidic acid biosynthetic process"/>
    <property type="evidence" value="ECO:0007669"/>
    <property type="project" value="TreeGrafter"/>
</dbReference>
<reference evidence="5" key="1">
    <citation type="submission" date="2015-08" db="EMBL/GenBank/DDBJ databases">
        <title>Fjat-14210 dsm16467.</title>
        <authorList>
            <person name="Liu B."/>
            <person name="Wang J."/>
            <person name="Zhu Y."/>
            <person name="Liu G."/>
            <person name="Chen Q."/>
            <person name="Chen Z."/>
            <person name="Lan J."/>
            <person name="Che J."/>
            <person name="Ge C."/>
            <person name="Shi H."/>
            <person name="Pan Z."/>
            <person name="Liu X."/>
        </authorList>
    </citation>
    <scope>NUCLEOTIDE SEQUENCE [LARGE SCALE GENOMIC DNA]</scope>
    <source>
        <strain evidence="5">DSM 16467</strain>
    </source>
</reference>
<dbReference type="PANTHER" id="PTHR10434">
    <property type="entry name" value="1-ACYL-SN-GLYCEROL-3-PHOSPHATE ACYLTRANSFERASE"/>
    <property type="match status" value="1"/>
</dbReference>
<keyword evidence="1 4" id="KW-0808">Transferase</keyword>
<organism evidence="4 5">
    <name type="scientific">Priestia koreensis</name>
    <dbReference type="NCBI Taxonomy" id="284581"/>
    <lineage>
        <taxon>Bacteria</taxon>
        <taxon>Bacillati</taxon>
        <taxon>Bacillota</taxon>
        <taxon>Bacilli</taxon>
        <taxon>Bacillales</taxon>
        <taxon>Bacillaceae</taxon>
        <taxon>Priestia</taxon>
    </lineage>
</organism>
<protein>
    <submittedName>
        <fullName evidence="4">Glycerol acyltransferase</fullName>
    </submittedName>
</protein>
<dbReference type="GO" id="GO:0003841">
    <property type="term" value="F:1-acylglycerol-3-phosphate O-acyltransferase activity"/>
    <property type="evidence" value="ECO:0007669"/>
    <property type="project" value="TreeGrafter"/>
</dbReference>
<evidence type="ECO:0000313" key="4">
    <source>
        <dbReference type="EMBL" id="KOO47607.1"/>
    </source>
</evidence>
<proteinExistence type="predicted"/>
<dbReference type="PANTHER" id="PTHR10434:SF11">
    <property type="entry name" value="1-ACYL-SN-GLYCEROL-3-PHOSPHATE ACYLTRANSFERASE"/>
    <property type="match status" value="1"/>
</dbReference>
<comment type="caution">
    <text evidence="4">The sequence shown here is derived from an EMBL/GenBank/DDBJ whole genome shotgun (WGS) entry which is preliminary data.</text>
</comment>
<feature type="domain" description="Phospholipid/glycerol acyltransferase" evidence="3">
    <location>
        <begin position="43"/>
        <end position="160"/>
    </location>
</feature>
<accession>A0A0M0L9S7</accession>
<dbReference type="InterPro" id="IPR002123">
    <property type="entry name" value="Plipid/glycerol_acylTrfase"/>
</dbReference>
<dbReference type="CDD" id="cd06551">
    <property type="entry name" value="LPLAT"/>
    <property type="match status" value="1"/>
</dbReference>
<dbReference type="Proteomes" id="UP000037558">
    <property type="component" value="Unassembled WGS sequence"/>
</dbReference>
<dbReference type="SMART" id="SM00563">
    <property type="entry name" value="PlsC"/>
    <property type="match status" value="1"/>
</dbReference>
<keyword evidence="5" id="KW-1185">Reference proteome</keyword>
<keyword evidence="2 4" id="KW-0012">Acyltransferase</keyword>
<name>A0A0M0L9S7_9BACI</name>
<dbReference type="SUPFAM" id="SSF69593">
    <property type="entry name" value="Glycerol-3-phosphate (1)-acyltransferase"/>
    <property type="match status" value="1"/>
</dbReference>
<gene>
    <name evidence="4" type="ORF">AMD01_06105</name>
</gene>
<evidence type="ECO:0000256" key="2">
    <source>
        <dbReference type="ARBA" id="ARBA00023315"/>
    </source>
</evidence>
<dbReference type="PATRIC" id="fig|284581.3.peg.4621"/>
<evidence type="ECO:0000256" key="1">
    <source>
        <dbReference type="ARBA" id="ARBA00022679"/>
    </source>
</evidence>
<dbReference type="Pfam" id="PF01553">
    <property type="entry name" value="Acyltransferase"/>
    <property type="match status" value="1"/>
</dbReference>